<dbReference type="EMBL" id="JZWT02000003">
    <property type="protein sequence ID" value="MFB6489903.1"/>
    <property type="molecule type" value="Genomic_DNA"/>
</dbReference>
<sequence length="239" mass="26497">MRTKLLYQEDSYIREFDAVVLDVVGNDVILDKTAFHDGEGGVQADTGFLEAGGVRYRARAGVKNGEVVHTIEGAHGLKPGDAVRGVLDWEPRYRKMRLHTAAHILSAVLYNKYHALITGGDITPEYARDDFNIEGDMAAVRKAFEEAIAEVNEIARRGIEVKVYWLPREEALKIPGITKLAERAPPDLPVLRIVEIPGVDIQADGGPHVRNTSEIGGVKIIKVENRGKGKKRVYYTLED</sequence>
<accession>A0ACC6UYX9</accession>
<reference evidence="1" key="1">
    <citation type="submission" date="2024-07" db="EMBL/GenBank/DDBJ databases">
        <title>Metagenome and Metagenome-Assembled Genomes of Archaea from a hot spring from the geothermal field of Los Azufres, Mexico.</title>
        <authorList>
            <person name="Marin-Paredes R."/>
            <person name="Martinez-Romero E."/>
            <person name="Servin-Garciduenas L.E."/>
        </authorList>
    </citation>
    <scope>NUCLEOTIDE SEQUENCE</scope>
</reference>
<dbReference type="Proteomes" id="UP000033636">
    <property type="component" value="Unassembled WGS sequence"/>
</dbReference>
<proteinExistence type="predicted"/>
<comment type="caution">
    <text evidence="1">The sequence shown here is derived from an EMBL/GenBank/DDBJ whole genome shotgun (WGS) entry which is preliminary data.</text>
</comment>
<gene>
    <name evidence="1" type="ORF">TU35_001435</name>
</gene>
<organism evidence="1 2">
    <name type="scientific">Thermoproteus sp. AZ2</name>
    <dbReference type="NCBI Taxonomy" id="1609232"/>
    <lineage>
        <taxon>Archaea</taxon>
        <taxon>Thermoproteota</taxon>
        <taxon>Thermoprotei</taxon>
        <taxon>Thermoproteales</taxon>
        <taxon>Thermoproteaceae</taxon>
        <taxon>Thermoproteus</taxon>
    </lineage>
</organism>
<name>A0ACC6UYX9_9CREN</name>
<protein>
    <submittedName>
        <fullName evidence="1">Alanyl-tRNA editing protein AlaX</fullName>
    </submittedName>
</protein>
<evidence type="ECO:0000313" key="2">
    <source>
        <dbReference type="Proteomes" id="UP000033636"/>
    </source>
</evidence>
<evidence type="ECO:0000313" key="1">
    <source>
        <dbReference type="EMBL" id="MFB6489903.1"/>
    </source>
</evidence>